<accession>A0ABT6EX34</accession>
<dbReference type="Pfam" id="PF06949">
    <property type="entry name" value="DUF1292"/>
    <property type="match status" value="1"/>
</dbReference>
<dbReference type="PANTHER" id="PTHR36061">
    <property type="match status" value="1"/>
</dbReference>
<reference evidence="1" key="2">
    <citation type="submission" date="2022-01" db="EMBL/GenBank/DDBJ databases">
        <authorList>
            <person name="Zivanovic Y."/>
            <person name="Moreira D."/>
            <person name="Lopez-Garcia P."/>
        </authorList>
    </citation>
    <scope>NUCLEOTIDE SEQUENCE</scope>
    <source>
        <strain evidence="1">G9</strain>
    </source>
</reference>
<keyword evidence="2" id="KW-1185">Reference proteome</keyword>
<organism evidence="1 2">
    <name type="scientific">Candidatus Synechococcus calcipolaris G9</name>
    <dbReference type="NCBI Taxonomy" id="1497997"/>
    <lineage>
        <taxon>Bacteria</taxon>
        <taxon>Bacillati</taxon>
        <taxon>Cyanobacteriota</taxon>
        <taxon>Cyanophyceae</taxon>
        <taxon>Synechococcales</taxon>
        <taxon>Synechococcaceae</taxon>
        <taxon>Synechococcus</taxon>
    </lineage>
</organism>
<dbReference type="InterPro" id="IPR009711">
    <property type="entry name" value="UPF0473"/>
</dbReference>
<comment type="caution">
    <text evidence="1">The sequence shown here is derived from an EMBL/GenBank/DDBJ whole genome shotgun (WGS) entry which is preliminary data.</text>
</comment>
<dbReference type="EMBL" id="JAKKUT010000002">
    <property type="protein sequence ID" value="MDG2990372.1"/>
    <property type="molecule type" value="Genomic_DNA"/>
</dbReference>
<dbReference type="Pfam" id="PF12527">
    <property type="entry name" value="DUF3727"/>
    <property type="match status" value="1"/>
</dbReference>
<dbReference type="PANTHER" id="PTHR36061:SF3">
    <property type="entry name" value="OS04G0692200 PROTEIN"/>
    <property type="match status" value="1"/>
</dbReference>
<protein>
    <submittedName>
        <fullName evidence="1">DUF3727 domain-containing protein</fullName>
    </submittedName>
</protein>
<reference evidence="1" key="1">
    <citation type="journal article" date="2022" name="Genome Biol. Evol.">
        <title>A New Gene Family Diagnostic for Intracellular Biomineralization of Amorphous Ca Carbonates by Cyanobacteria.</title>
        <authorList>
            <person name="Benzerara K."/>
            <person name="Duprat E."/>
            <person name="Bitard-Feildel T."/>
            <person name="Caumes G."/>
            <person name="Cassier-Chauvat C."/>
            <person name="Chauvat F."/>
            <person name="Dezi M."/>
            <person name="Diop S.I."/>
            <person name="Gaschignard G."/>
            <person name="Gorgen S."/>
            <person name="Gugger M."/>
            <person name="Lopez-Garcia P."/>
            <person name="Millet M."/>
            <person name="Skouri-Panet F."/>
            <person name="Moreira D."/>
            <person name="Callebaut I."/>
        </authorList>
    </citation>
    <scope>NUCLEOTIDE SEQUENCE</scope>
    <source>
        <strain evidence="1">G9</strain>
    </source>
</reference>
<dbReference type="RefSeq" id="WP_277866283.1">
    <property type="nucleotide sequence ID" value="NZ_JAKKUT010000002.1"/>
</dbReference>
<gene>
    <name evidence="1" type="ORF">L3556_05410</name>
</gene>
<evidence type="ECO:0000313" key="2">
    <source>
        <dbReference type="Proteomes" id="UP001154265"/>
    </source>
</evidence>
<dbReference type="Proteomes" id="UP001154265">
    <property type="component" value="Unassembled WGS sequence"/>
</dbReference>
<sequence>MGSNNLGSNNTGSFEWDDDDLDLDQGQITIYDDDGRSLDCFVEFSLTLQGQDYALLRPVDSPVEIFAVIAEDEEEETLVPLDDPEIDVVFNTAQVILEEQNLTLKRTALTLTVEGELPEVEQDDILNVEVESEEDTTFEEYQPLGCNFFCREQEYTVYTPMSPTLYVARLQPGQQPELLSPQDFQHIQPLLEEHLVEHFAHFNQEDDWE</sequence>
<proteinExistence type="predicted"/>
<evidence type="ECO:0000313" key="1">
    <source>
        <dbReference type="EMBL" id="MDG2990372.1"/>
    </source>
</evidence>
<name>A0ABT6EX34_9SYNE</name>
<dbReference type="InterPro" id="IPR022203">
    <property type="entry name" value="DUF3727"/>
</dbReference>